<dbReference type="AlphaFoldDB" id="A0A182I7G3"/>
<dbReference type="VEuPathDB" id="VectorBase:AARA21_014592"/>
<dbReference type="VEuPathDB" id="VectorBase:AARA21_014719"/>
<proteinExistence type="predicted"/>
<dbReference type="VEuPathDB" id="VectorBase:AARA21_012787"/>
<sequence length="661" mass="76336">MIVCKFRLDIFYSRLGNQQFNHMPIKLPTAGICDFITNLHNNYAEIAKFVVNFPKRGECPIKIREMYIFDTETPNELVPQGVIKIGLWKGLVRCYLHAKEFRLDVFYSRLGNQQFNHLPLKLPTAGTCSFWDNLHAAYPEYMRIFVNVPEQGICPITPREVMLLDVEFPNEAVPKTLINIGLYKAIIRVNFTNYQQTRGIQVIFDRFEQSVGQDIMWMDLRVRKYNRTMTTLNGTVYLYQEASDDFQFQLDIFYSRLGNQQFNHVPVKLPSAGTCSFLDNMHAAYPQHMKLIGNVPEQGKCPITPRQMILLDREFPNDVVPKAMVRQGTSIMLKVTLYTLCILSATESLKVVFENFKQLTGHDIVECDIRVRKFNRTMTVLNGSFILQTWINDSIEVVTCAQRSRLGNQQFNHYPMKLPSCGCCSFFDNLQTTYGKQTKTISNLPAIGECPISPRTVDLIDFAFPQEVVSQVMPRGLWKALVTARQNGKVVVTYYFLVKGTYVVCIKVTFESFEQTNGEDILLCNLRVRKFNRTATVLNGTIHLFREARNDVQFKVDMFYSRLGNQQYNHLPMKLPSSGVCDFINNLYTVFEEFTEMITNLPNKDECPISVRDMHLLDQEFPSNIWPRSMHRPGLWRLDISGKLNNKPQVEFNIGLKVTND</sequence>
<dbReference type="EMBL" id="APCN01003396">
    <property type="status" value="NOT_ANNOTATED_CDS"/>
    <property type="molecule type" value="Genomic_DNA"/>
</dbReference>
<name>A0A182I7G3_ANOAR</name>
<dbReference type="VEuPathDB" id="VectorBase:AARA21_014127"/>
<dbReference type="PANTHER" id="PTHR21112:SF0">
    <property type="entry name" value="CHEMOSENSORY PROTEIN A 29A-RELATED"/>
    <property type="match status" value="1"/>
</dbReference>
<organism evidence="1 2">
    <name type="scientific">Anopheles arabiensis</name>
    <name type="common">Mosquito</name>
    <dbReference type="NCBI Taxonomy" id="7173"/>
    <lineage>
        <taxon>Eukaryota</taxon>
        <taxon>Metazoa</taxon>
        <taxon>Ecdysozoa</taxon>
        <taxon>Arthropoda</taxon>
        <taxon>Hexapoda</taxon>
        <taxon>Insecta</taxon>
        <taxon>Pterygota</taxon>
        <taxon>Neoptera</taxon>
        <taxon>Endopterygota</taxon>
        <taxon>Diptera</taxon>
        <taxon>Nematocera</taxon>
        <taxon>Culicoidea</taxon>
        <taxon>Culicidae</taxon>
        <taxon>Anophelinae</taxon>
        <taxon>Anopheles</taxon>
    </lineage>
</organism>
<evidence type="ECO:0000313" key="2">
    <source>
        <dbReference type="Proteomes" id="UP000075840"/>
    </source>
</evidence>
<keyword evidence="2" id="KW-1185">Reference proteome</keyword>
<dbReference type="PANTHER" id="PTHR21112">
    <property type="entry name" value="CHEMOSENSORY PROTEIN A 29A-RELATED"/>
    <property type="match status" value="1"/>
</dbReference>
<evidence type="ECO:0000313" key="1">
    <source>
        <dbReference type="EnsemblMetazoa" id="AARA009517-PA"/>
    </source>
</evidence>
<dbReference type="VEuPathDB" id="VectorBase:AARA009517"/>
<protein>
    <submittedName>
        <fullName evidence="1">Uncharacterized protein</fullName>
    </submittedName>
</protein>
<reference evidence="1" key="1">
    <citation type="submission" date="2022-08" db="UniProtKB">
        <authorList>
            <consortium name="EnsemblMetazoa"/>
        </authorList>
    </citation>
    <scope>IDENTIFICATION</scope>
    <source>
        <strain evidence="1">Dongola</strain>
    </source>
</reference>
<dbReference type="Proteomes" id="UP000075840">
    <property type="component" value="Unassembled WGS sequence"/>
</dbReference>
<dbReference type="EnsemblMetazoa" id="AARA009517-RA">
    <property type="protein sequence ID" value="AARA009517-PA"/>
    <property type="gene ID" value="AARA009517"/>
</dbReference>
<dbReference type="EMBL" id="APCN01003395">
    <property type="status" value="NOT_ANNOTATED_CDS"/>
    <property type="molecule type" value="Genomic_DNA"/>
</dbReference>
<accession>A0A182I7G3</accession>
<dbReference type="VEuPathDB" id="VectorBase:AARA21_014519"/>